<protein>
    <submittedName>
        <fullName evidence="2">Uncharacterized protein</fullName>
    </submittedName>
</protein>
<reference evidence="2 3" key="1">
    <citation type="journal article" date="2009" name="Nature">
        <title>Evolution of pathogenicity and sexual reproduction in eight Candida genomes.</title>
        <authorList>
            <person name="Butler G."/>
            <person name="Rasmussen M.D."/>
            <person name="Lin M.F."/>
            <person name="Santos M.A."/>
            <person name="Sakthikumar S."/>
            <person name="Munro C.A."/>
            <person name="Rheinbay E."/>
            <person name="Grabherr M."/>
            <person name="Forche A."/>
            <person name="Reedy J.L."/>
            <person name="Agrafioti I."/>
            <person name="Arnaud M.B."/>
            <person name="Bates S."/>
            <person name="Brown A.J."/>
            <person name="Brunke S."/>
            <person name="Costanzo M.C."/>
            <person name="Fitzpatrick D.A."/>
            <person name="de Groot P.W."/>
            <person name="Harris D."/>
            <person name="Hoyer L.L."/>
            <person name="Hube B."/>
            <person name="Klis F.M."/>
            <person name="Kodira C."/>
            <person name="Lennard N."/>
            <person name="Logue M.E."/>
            <person name="Martin R."/>
            <person name="Neiman A.M."/>
            <person name="Nikolaou E."/>
            <person name="Quail M.A."/>
            <person name="Quinn J."/>
            <person name="Santos M.C."/>
            <person name="Schmitzberger F.F."/>
            <person name="Sherlock G."/>
            <person name="Shah P."/>
            <person name="Silverstein K.A."/>
            <person name="Skrzypek M.S."/>
            <person name="Soll D."/>
            <person name="Staggs R."/>
            <person name="Stansfield I."/>
            <person name="Stumpf M.P."/>
            <person name="Sudbery P.E."/>
            <person name="Srikantha T."/>
            <person name="Zeng Q."/>
            <person name="Berman J."/>
            <person name="Berriman M."/>
            <person name="Heitman J."/>
            <person name="Gow N.A."/>
            <person name="Lorenz M.C."/>
            <person name="Birren B.W."/>
            <person name="Kellis M."/>
            <person name="Cuomo C.A."/>
        </authorList>
    </citation>
    <scope>NUCLEOTIDE SEQUENCE [LARGE SCALE GENOMIC DNA]</scope>
    <source>
        <strain evidence="3">ATCC 6260 / CBS 566 / DSM 6381 / JCM 1539 / NBRC 10279 / NRRL Y-324</strain>
    </source>
</reference>
<organism evidence="2 3">
    <name type="scientific">Meyerozyma guilliermondii (strain ATCC 6260 / CBS 566 / DSM 6381 / JCM 1539 / NBRC 10279 / NRRL Y-324)</name>
    <name type="common">Yeast</name>
    <name type="synonym">Candida guilliermondii</name>
    <dbReference type="NCBI Taxonomy" id="294746"/>
    <lineage>
        <taxon>Eukaryota</taxon>
        <taxon>Fungi</taxon>
        <taxon>Dikarya</taxon>
        <taxon>Ascomycota</taxon>
        <taxon>Saccharomycotina</taxon>
        <taxon>Pichiomycetes</taxon>
        <taxon>Debaryomycetaceae</taxon>
        <taxon>Meyerozyma</taxon>
    </lineage>
</organism>
<dbReference type="VEuPathDB" id="FungiDB:PGUG_04535"/>
<dbReference type="AlphaFoldDB" id="A5DMN4"/>
<dbReference type="InParanoid" id="A5DMN4"/>
<evidence type="ECO:0000256" key="1">
    <source>
        <dbReference type="SAM" id="Phobius"/>
    </source>
</evidence>
<proteinExistence type="predicted"/>
<dbReference type="HOGENOM" id="CLU_025462_2_0_1"/>
<evidence type="ECO:0000313" key="3">
    <source>
        <dbReference type="Proteomes" id="UP000001997"/>
    </source>
</evidence>
<dbReference type="Pfam" id="PF11927">
    <property type="entry name" value="HODM_asu-like"/>
    <property type="match status" value="1"/>
</dbReference>
<gene>
    <name evidence="2" type="ORF">PGUG_04535</name>
</gene>
<dbReference type="eggNOG" id="ENOG502QW4F">
    <property type="taxonomic scope" value="Eukaryota"/>
</dbReference>
<dbReference type="GeneID" id="5125755"/>
<keyword evidence="3" id="KW-1185">Reference proteome</keyword>
<keyword evidence="1" id="KW-1133">Transmembrane helix</keyword>
<dbReference type="RefSeq" id="XP_001483806.2">
    <property type="nucleotide sequence ID" value="XM_001483756.1"/>
</dbReference>
<dbReference type="OrthoDB" id="5043642at2759"/>
<accession>A5DMN4</accession>
<dbReference type="KEGG" id="pgu:PGUG_04535"/>
<dbReference type="EMBL" id="CH408159">
    <property type="protein sequence ID" value="EDK40437.2"/>
    <property type="molecule type" value="Genomic_DNA"/>
</dbReference>
<evidence type="ECO:0000313" key="2">
    <source>
        <dbReference type="EMBL" id="EDK40437.2"/>
    </source>
</evidence>
<keyword evidence="1" id="KW-0472">Membrane</keyword>
<keyword evidence="1" id="KW-0812">Transmembrane</keyword>
<dbReference type="InterPro" id="IPR021848">
    <property type="entry name" value="HODM_asu-like"/>
</dbReference>
<feature type="transmembrane region" description="Helical" evidence="1">
    <location>
        <begin position="30"/>
        <end position="51"/>
    </location>
</feature>
<name>A5DMN4_PICGU</name>
<dbReference type="OMA" id="VKRTNWS"/>
<sequence length="404" mass="46606">MDYISSNVSTKSGNRIPNTTKRLFSTDEDWSSTLVIAITLVSIIIVYFQFFRSKFLDAKSSKIPVKSVAKDFSWDSVTPLKSYPFKNKEYKLTMGIRNVDPQDWLLVEPSYKTQLEEKRKILTNTHSRYPPEKDLTSSTLFVTKEAVPAIHEFYDIVVNYMCTKYPMHFTKKGSFLHNSITNETVPYSASKNINAETHLLNLARTIQEDFIILLKDPSREDEKDGTEYFFKGGVFAFAAGFDPKTRFNTPLSFVHHPIPGYEEKLKLSMNRFFTRIEPGQFVTRSNFSVQTHDLYYVDDANKGHNLPEDYDQKPIPFNELDFDTQVHYRSERQVLTKLPKSKAVVFTIRTYLEPISALKKEGPEVCDRLIGAINGFPHDIATYKRAYEWGPPVKQYLSQNDSAL</sequence>
<dbReference type="Proteomes" id="UP000001997">
    <property type="component" value="Unassembled WGS sequence"/>
</dbReference>